<evidence type="ECO:0000256" key="1">
    <source>
        <dbReference type="ARBA" id="ARBA00009199"/>
    </source>
</evidence>
<evidence type="ECO:0000313" key="3">
    <source>
        <dbReference type="EMBL" id="CCJ54718.1"/>
    </source>
</evidence>
<organism evidence="3 4">
    <name type="scientific">Bordetella bronchiseptica 253</name>
    <dbReference type="NCBI Taxonomy" id="568707"/>
    <lineage>
        <taxon>Bacteria</taxon>
        <taxon>Pseudomonadati</taxon>
        <taxon>Pseudomonadota</taxon>
        <taxon>Betaproteobacteria</taxon>
        <taxon>Burkholderiales</taxon>
        <taxon>Alcaligenaceae</taxon>
        <taxon>Bordetella</taxon>
    </lineage>
</organism>
<dbReference type="AlphaFoldDB" id="A0A0C6P8T1"/>
<dbReference type="KEGG" id="bbh:BN112_2801"/>
<dbReference type="RefSeq" id="WP_015064580.1">
    <property type="nucleotide sequence ID" value="NC_019382.1"/>
</dbReference>
<feature type="domain" description="Amidase" evidence="2">
    <location>
        <begin position="51"/>
        <end position="460"/>
    </location>
</feature>
<protein>
    <submittedName>
        <fullName evidence="3">Putative amidase</fullName>
    </submittedName>
</protein>
<dbReference type="InterPro" id="IPR000120">
    <property type="entry name" value="Amidase"/>
</dbReference>
<dbReference type="Gene3D" id="3.90.1300.10">
    <property type="entry name" value="Amidase signature (AS) domain"/>
    <property type="match status" value="1"/>
</dbReference>
<comment type="similarity">
    <text evidence="1">Belongs to the amidase family.</text>
</comment>
<evidence type="ECO:0000313" key="4">
    <source>
        <dbReference type="Proteomes" id="UP000007564"/>
    </source>
</evidence>
<evidence type="ECO:0000259" key="2">
    <source>
        <dbReference type="Pfam" id="PF01425"/>
    </source>
</evidence>
<dbReference type="EMBL" id="HE965806">
    <property type="protein sequence ID" value="CCJ54718.1"/>
    <property type="molecule type" value="Genomic_DNA"/>
</dbReference>
<dbReference type="PROSITE" id="PS00571">
    <property type="entry name" value="AMIDASES"/>
    <property type="match status" value="1"/>
</dbReference>
<reference evidence="3 4" key="1">
    <citation type="journal article" date="2012" name="BMC Genomics">
        <title>Comparative genomics of the classical Bordetella subspecies: the evolution and exchange of virulence-associated diversity amongst closely related pathogens.</title>
        <authorList>
            <person name="Park J."/>
            <person name="Zhang Y."/>
            <person name="Buboltz A.M."/>
            <person name="Zhang X."/>
            <person name="Schuster S.C."/>
            <person name="Ahuja U."/>
            <person name="Liu M."/>
            <person name="Miller J.F."/>
            <person name="Sebaihia M."/>
            <person name="Bentley S.D."/>
            <person name="Parkhill J."/>
            <person name="Harvill E.T."/>
        </authorList>
    </citation>
    <scope>NUCLEOTIDE SEQUENCE [LARGE SCALE GENOMIC DNA]</scope>
    <source>
        <strain evidence="3 4">253</strain>
    </source>
</reference>
<proteinExistence type="inferred from homology"/>
<accession>A0A0C6P8T1</accession>
<gene>
    <name evidence="3" type="ORF">BN112_2801</name>
</gene>
<name>A0A0C6P8T1_BORBO</name>
<dbReference type="Pfam" id="PF01425">
    <property type="entry name" value="Amidase"/>
    <property type="match status" value="1"/>
</dbReference>
<dbReference type="SUPFAM" id="SSF75304">
    <property type="entry name" value="Amidase signature (AS) enzymes"/>
    <property type="match status" value="1"/>
</dbReference>
<dbReference type="PANTHER" id="PTHR11895:SF7">
    <property type="entry name" value="GLUTAMYL-TRNA(GLN) AMIDOTRANSFERASE SUBUNIT A, MITOCHONDRIAL"/>
    <property type="match status" value="1"/>
</dbReference>
<dbReference type="PANTHER" id="PTHR11895">
    <property type="entry name" value="TRANSAMIDASE"/>
    <property type="match status" value="1"/>
</dbReference>
<dbReference type="InterPro" id="IPR036928">
    <property type="entry name" value="AS_sf"/>
</dbReference>
<dbReference type="OrthoDB" id="9811471at2"/>
<dbReference type="InterPro" id="IPR020556">
    <property type="entry name" value="Amidase_CS"/>
</dbReference>
<dbReference type="Proteomes" id="UP000007564">
    <property type="component" value="Chromosome"/>
</dbReference>
<dbReference type="GO" id="GO:0003824">
    <property type="term" value="F:catalytic activity"/>
    <property type="evidence" value="ECO:0007669"/>
    <property type="project" value="InterPro"/>
</dbReference>
<sequence length="493" mass="52080">MHASHIIDYLKLDAVELSEHIARGDMTAEHAMRCALELAGRYDEPYGVLCHAHPEAALESARQGRPGTRFAGVPFLLKDSGLPSTRLPSSVGSRLFSDTRYAQDSTLASRLEQAGLIPFARTRVSELCMAPTSEAVRYGGPTRNPWAPERSAGGSSGGSAVAVALGIVPMAHGSDGGGSVRIPAACCGVFGFKPSRGLLPVGPLKGESLGGMATDGVLSQTVRDSAALLDAVSGYEPGSPYASPVCAKPLSASVVPAIGRARLRVGVWREAWNGVPIAQPCLQAVQQAADLCRELGHEVVDLPLPNFNYDQFVDAHATMLATTIARLVDARLRQTGQSLADGDLEPAIADGYTLGKRIDAITYAGAVDCFHGVGRAIERAMASCDLILSPALTTLPVKLGTLTPVGGFLDFRRRVSEYTTFLAIINASGQPAASVPLHWTADGLPVAVQLIGHFGQDDLVMRLAAEFERAAPWHGRLARFRGDTYAQALERAA</sequence>
<dbReference type="InterPro" id="IPR023631">
    <property type="entry name" value="Amidase_dom"/>
</dbReference>
<dbReference type="HOGENOM" id="CLU_009600_0_4_4"/>